<keyword evidence="2 4" id="KW-0808">Transferase</keyword>
<dbReference type="Pfam" id="PF00132">
    <property type="entry name" value="Hexapep"/>
    <property type="match status" value="1"/>
</dbReference>
<dbReference type="PANTHER" id="PTHR43017:SF1">
    <property type="entry name" value="ACETYLTRANSFERASE YJL218W-RELATED"/>
    <property type="match status" value="1"/>
</dbReference>
<name>A0A4P6LXA8_9FIRM</name>
<protein>
    <recommendedName>
        <fullName evidence="4">Acetyltransferase</fullName>
        <ecNumber evidence="4">2.3.1.-</ecNumber>
    </recommendedName>
</protein>
<proteinExistence type="inferred from homology"/>
<evidence type="ECO:0000313" key="6">
    <source>
        <dbReference type="Proteomes" id="UP000289794"/>
    </source>
</evidence>
<dbReference type="RefSeq" id="WP_130180806.1">
    <property type="nucleotide sequence ID" value="NZ_CP035945.1"/>
</dbReference>
<evidence type="ECO:0000256" key="3">
    <source>
        <dbReference type="ARBA" id="ARBA00022737"/>
    </source>
</evidence>
<gene>
    <name evidence="5" type="primary">lacA_3</name>
    <name evidence="5" type="ORF">PMF13cell1_02326</name>
</gene>
<dbReference type="CDD" id="cd03357">
    <property type="entry name" value="LbH_MAT_GAT"/>
    <property type="match status" value="1"/>
</dbReference>
<dbReference type="Gene3D" id="2.160.10.10">
    <property type="entry name" value="Hexapeptide repeat proteins"/>
    <property type="match status" value="1"/>
</dbReference>
<dbReference type="PROSITE" id="PS00101">
    <property type="entry name" value="HEXAPEP_TRANSFERASES"/>
    <property type="match status" value="1"/>
</dbReference>
<keyword evidence="4 5" id="KW-0012">Acyltransferase</keyword>
<evidence type="ECO:0000256" key="1">
    <source>
        <dbReference type="ARBA" id="ARBA00007274"/>
    </source>
</evidence>
<evidence type="ECO:0000256" key="4">
    <source>
        <dbReference type="RuleBase" id="RU367021"/>
    </source>
</evidence>
<dbReference type="InterPro" id="IPR018357">
    <property type="entry name" value="Hexapep_transf_CS"/>
</dbReference>
<accession>A0A4P6LXA8</accession>
<dbReference type="GO" id="GO:0008870">
    <property type="term" value="F:galactoside O-acetyltransferase activity"/>
    <property type="evidence" value="ECO:0007669"/>
    <property type="project" value="TreeGrafter"/>
</dbReference>
<dbReference type="SUPFAM" id="SSF51161">
    <property type="entry name" value="Trimeric LpxA-like enzymes"/>
    <property type="match status" value="1"/>
</dbReference>
<organism evidence="5 6">
    <name type="scientific">Blautia producta</name>
    <dbReference type="NCBI Taxonomy" id="33035"/>
    <lineage>
        <taxon>Bacteria</taxon>
        <taxon>Bacillati</taxon>
        <taxon>Bacillota</taxon>
        <taxon>Clostridia</taxon>
        <taxon>Lachnospirales</taxon>
        <taxon>Lachnospiraceae</taxon>
        <taxon>Blautia</taxon>
    </lineage>
</organism>
<dbReference type="InterPro" id="IPR001451">
    <property type="entry name" value="Hexapep"/>
</dbReference>
<dbReference type="PANTHER" id="PTHR43017">
    <property type="entry name" value="GALACTOSIDE O-ACETYLTRANSFERASE"/>
    <property type="match status" value="1"/>
</dbReference>
<dbReference type="AlphaFoldDB" id="A0A4P6LXA8"/>
<evidence type="ECO:0000313" key="5">
    <source>
        <dbReference type="EMBL" id="QBE96779.1"/>
    </source>
</evidence>
<sequence length="211" mass="23169">MDNITRRDAGLPYISDDAVFEQQKITRRLLREFNATDPSDFETLGRLAGRIVDGAEENVSVMPPFYCDYGFHIQVGKGFFANYNCTILDVAKVTIGENVLFAPNVSIYTAGHPVHPVSRQSGYEYGIPVSIGNNVWIGGNVVITPGVTIGDNVVIGAGSVVTKDIPANVVAAGNPCRVIREITDADKKYYYKDREFDPESWAEIEAMENGE</sequence>
<dbReference type="FunFam" id="2.160.10.10:FF:000008">
    <property type="entry name" value="Maltose O-acetyltransferase"/>
    <property type="match status" value="1"/>
</dbReference>
<dbReference type="KEGG" id="bpro:PMF13cell1_02326"/>
<evidence type="ECO:0000256" key="2">
    <source>
        <dbReference type="ARBA" id="ARBA00022679"/>
    </source>
</evidence>
<keyword evidence="3" id="KW-0677">Repeat</keyword>
<dbReference type="Proteomes" id="UP000289794">
    <property type="component" value="Chromosome"/>
</dbReference>
<dbReference type="InterPro" id="IPR011004">
    <property type="entry name" value="Trimer_LpxA-like_sf"/>
</dbReference>
<dbReference type="EC" id="2.3.1.-" evidence="4"/>
<reference evidence="5 6" key="1">
    <citation type="submission" date="2019-01" db="EMBL/GenBank/DDBJ databases">
        <title>PMF-metabolizing Aryl O-demethylase.</title>
        <authorList>
            <person name="Kim M."/>
        </authorList>
    </citation>
    <scope>NUCLEOTIDE SEQUENCE [LARGE SCALE GENOMIC DNA]</scope>
    <source>
        <strain evidence="5 6">PMF1</strain>
    </source>
</reference>
<dbReference type="InterPro" id="IPR039369">
    <property type="entry name" value="LacA-like"/>
</dbReference>
<comment type="similarity">
    <text evidence="1 4">Belongs to the transferase hexapeptide repeat family.</text>
</comment>
<dbReference type="EMBL" id="CP035945">
    <property type="protein sequence ID" value="QBE96779.1"/>
    <property type="molecule type" value="Genomic_DNA"/>
</dbReference>